<protein>
    <submittedName>
        <fullName evidence="2">Uncharacterized protein</fullName>
    </submittedName>
</protein>
<keyword evidence="1" id="KW-0812">Transmembrane</keyword>
<comment type="caution">
    <text evidence="2">The sequence shown here is derived from an EMBL/GenBank/DDBJ whole genome shotgun (WGS) entry which is preliminary data.</text>
</comment>
<gene>
    <name evidence="2" type="ORF">E1298_17850</name>
</gene>
<keyword evidence="3" id="KW-1185">Reference proteome</keyword>
<keyword evidence="1" id="KW-0472">Membrane</keyword>
<dbReference type="EMBL" id="SMKU01000084">
    <property type="protein sequence ID" value="TDD86066.1"/>
    <property type="molecule type" value="Genomic_DNA"/>
</dbReference>
<evidence type="ECO:0000313" key="3">
    <source>
        <dbReference type="Proteomes" id="UP000294513"/>
    </source>
</evidence>
<dbReference type="Proteomes" id="UP000294513">
    <property type="component" value="Unassembled WGS sequence"/>
</dbReference>
<organism evidence="2 3">
    <name type="scientific">Actinomadura rubrisoli</name>
    <dbReference type="NCBI Taxonomy" id="2530368"/>
    <lineage>
        <taxon>Bacteria</taxon>
        <taxon>Bacillati</taxon>
        <taxon>Actinomycetota</taxon>
        <taxon>Actinomycetes</taxon>
        <taxon>Streptosporangiales</taxon>
        <taxon>Thermomonosporaceae</taxon>
        <taxon>Actinomadura</taxon>
    </lineage>
</organism>
<accession>A0A4R5BLD2</accession>
<sequence>MPPMYGPPPHRKSSAGLLIGLLAGGVVLVVVIAVVVFAVYMVNTDHKLSTPPSAGGMSRDTVTEARAVKQVETQRGIIQRASEFKISDFVSAVYASGELKYLFVGGTGKFDAKKLRVQFDSSVNTEVQGKLIASTTEVFDKGRDGKAVCTSLMTRPGTTPFAGSTLCAWATRTSFATITPLAATTSLTGTRPEYSFTGVAAQMRKIRGDVED</sequence>
<dbReference type="AlphaFoldDB" id="A0A4R5BLD2"/>
<dbReference type="OrthoDB" id="3479935at2"/>
<evidence type="ECO:0000256" key="1">
    <source>
        <dbReference type="SAM" id="Phobius"/>
    </source>
</evidence>
<name>A0A4R5BLD2_9ACTN</name>
<keyword evidence="1" id="KW-1133">Transmembrane helix</keyword>
<feature type="transmembrane region" description="Helical" evidence="1">
    <location>
        <begin position="15"/>
        <end position="42"/>
    </location>
</feature>
<proteinExistence type="predicted"/>
<reference evidence="2 3" key="1">
    <citation type="submission" date="2019-03" db="EMBL/GenBank/DDBJ databases">
        <title>Draft genome sequences of novel Actinobacteria.</title>
        <authorList>
            <person name="Sahin N."/>
            <person name="Ay H."/>
            <person name="Saygin H."/>
        </authorList>
    </citation>
    <scope>NUCLEOTIDE SEQUENCE [LARGE SCALE GENOMIC DNA]</scope>
    <source>
        <strain evidence="2 3">H3C3</strain>
    </source>
</reference>
<evidence type="ECO:0000313" key="2">
    <source>
        <dbReference type="EMBL" id="TDD86066.1"/>
    </source>
</evidence>